<evidence type="ECO:0000256" key="1">
    <source>
        <dbReference type="SAM" id="MobiDB-lite"/>
    </source>
</evidence>
<proteinExistence type="predicted"/>
<dbReference type="PROSITE" id="PS51257">
    <property type="entry name" value="PROKAR_LIPOPROTEIN"/>
    <property type="match status" value="1"/>
</dbReference>
<protein>
    <recommendedName>
        <fullName evidence="5">DUF5666 domain-containing protein</fullName>
    </recommendedName>
</protein>
<sequence>MPAPRPAAALLGAALLAALAACGPAGSPATPVPSASEHLGGQPTPDVTGVVVGGALTQASDPSYEGMALVGTAGEPSVLAADGAQATVADLHDGDAVEVWLVPDSGCAESFPVQCAVLTVRVTEAAATPVPTAAATTAG</sequence>
<evidence type="ECO:0000256" key="2">
    <source>
        <dbReference type="SAM" id="SignalP"/>
    </source>
</evidence>
<reference evidence="3" key="1">
    <citation type="submission" date="2021-01" db="EMBL/GenBank/DDBJ databases">
        <title>Whole genome shotgun sequence of Cellulomonas pakistanensis NBRC 110800.</title>
        <authorList>
            <person name="Komaki H."/>
            <person name="Tamura T."/>
        </authorList>
    </citation>
    <scope>NUCLEOTIDE SEQUENCE</scope>
    <source>
        <strain evidence="3">NBRC 110800</strain>
    </source>
</reference>
<feature type="chain" id="PRO_5038649592" description="DUF5666 domain-containing protein" evidence="2">
    <location>
        <begin position="21"/>
        <end position="139"/>
    </location>
</feature>
<evidence type="ECO:0000313" key="4">
    <source>
        <dbReference type="Proteomes" id="UP000642125"/>
    </source>
</evidence>
<gene>
    <name evidence="3" type="ORF">Cpa01nite_15850</name>
</gene>
<evidence type="ECO:0000313" key="3">
    <source>
        <dbReference type="EMBL" id="GIG36204.1"/>
    </source>
</evidence>
<keyword evidence="4" id="KW-1185">Reference proteome</keyword>
<comment type="caution">
    <text evidence="3">The sequence shown here is derived from an EMBL/GenBank/DDBJ whole genome shotgun (WGS) entry which is preliminary data.</text>
</comment>
<accession>A0A919U5M7</accession>
<organism evidence="3 4">
    <name type="scientific">Cellulomonas pakistanensis</name>
    <dbReference type="NCBI Taxonomy" id="992287"/>
    <lineage>
        <taxon>Bacteria</taxon>
        <taxon>Bacillati</taxon>
        <taxon>Actinomycetota</taxon>
        <taxon>Actinomycetes</taxon>
        <taxon>Micrococcales</taxon>
        <taxon>Cellulomonadaceae</taxon>
        <taxon>Cellulomonas</taxon>
    </lineage>
</organism>
<feature type="region of interest" description="Disordered" evidence="1">
    <location>
        <begin position="27"/>
        <end position="47"/>
    </location>
</feature>
<feature type="signal peptide" evidence="2">
    <location>
        <begin position="1"/>
        <end position="20"/>
    </location>
</feature>
<keyword evidence="2" id="KW-0732">Signal</keyword>
<dbReference type="EMBL" id="BONO01000010">
    <property type="protein sequence ID" value="GIG36204.1"/>
    <property type="molecule type" value="Genomic_DNA"/>
</dbReference>
<dbReference type="Proteomes" id="UP000642125">
    <property type="component" value="Unassembled WGS sequence"/>
</dbReference>
<dbReference type="AlphaFoldDB" id="A0A919U5M7"/>
<name>A0A919U5M7_9CELL</name>
<evidence type="ECO:0008006" key="5">
    <source>
        <dbReference type="Google" id="ProtNLM"/>
    </source>
</evidence>
<dbReference type="RefSeq" id="WP_203668233.1">
    <property type="nucleotide sequence ID" value="NZ_BONO01000010.1"/>
</dbReference>